<dbReference type="RefSeq" id="WP_344345406.1">
    <property type="nucleotide sequence ID" value="NZ_BAAAKJ010000499.1"/>
</dbReference>
<dbReference type="Proteomes" id="UP001499863">
    <property type="component" value="Unassembled WGS sequence"/>
</dbReference>
<gene>
    <name evidence="1" type="ORF">GCM10009639_68600</name>
</gene>
<dbReference type="EMBL" id="BAAAKJ010000499">
    <property type="protein sequence ID" value="GAA1414769.1"/>
    <property type="molecule type" value="Genomic_DNA"/>
</dbReference>
<sequence length="138" mass="14751">MADDENDKDDGGSGTVKITDSFLATFPDKTIKVFLKDVLTAVPVRELRAFADGSAPFLVGNNSGNFTAPGTLATSLKAYDDSIAKMLATIIEQFDTLIVDLSLADRYLNNALDESLDYAQFMKVANRTLTSGSGTGTK</sequence>
<keyword evidence="2" id="KW-1185">Reference proteome</keyword>
<protein>
    <submittedName>
        <fullName evidence="1">Uncharacterized protein</fullName>
    </submittedName>
</protein>
<proteinExistence type="predicted"/>
<accession>A0ABN1YII6</accession>
<evidence type="ECO:0000313" key="1">
    <source>
        <dbReference type="EMBL" id="GAA1414769.1"/>
    </source>
</evidence>
<organism evidence="1 2">
    <name type="scientific">Kitasatospora putterlickiae</name>
    <dbReference type="NCBI Taxonomy" id="221725"/>
    <lineage>
        <taxon>Bacteria</taxon>
        <taxon>Bacillati</taxon>
        <taxon>Actinomycetota</taxon>
        <taxon>Actinomycetes</taxon>
        <taxon>Kitasatosporales</taxon>
        <taxon>Streptomycetaceae</taxon>
        <taxon>Kitasatospora</taxon>
    </lineage>
</organism>
<reference evidence="1 2" key="1">
    <citation type="journal article" date="2019" name="Int. J. Syst. Evol. Microbiol.">
        <title>The Global Catalogue of Microorganisms (GCM) 10K type strain sequencing project: providing services to taxonomists for standard genome sequencing and annotation.</title>
        <authorList>
            <consortium name="The Broad Institute Genomics Platform"/>
            <consortium name="The Broad Institute Genome Sequencing Center for Infectious Disease"/>
            <person name="Wu L."/>
            <person name="Ma J."/>
        </authorList>
    </citation>
    <scope>NUCLEOTIDE SEQUENCE [LARGE SCALE GENOMIC DNA]</scope>
    <source>
        <strain evidence="1 2">JCM 12393</strain>
    </source>
</reference>
<evidence type="ECO:0000313" key="2">
    <source>
        <dbReference type="Proteomes" id="UP001499863"/>
    </source>
</evidence>
<comment type="caution">
    <text evidence="1">The sequence shown here is derived from an EMBL/GenBank/DDBJ whole genome shotgun (WGS) entry which is preliminary data.</text>
</comment>
<name>A0ABN1YII6_9ACTN</name>